<dbReference type="PROSITE" id="PS00622">
    <property type="entry name" value="HTH_LUXR_1"/>
    <property type="match status" value="1"/>
</dbReference>
<dbReference type="InterPro" id="IPR036388">
    <property type="entry name" value="WH-like_DNA-bd_sf"/>
</dbReference>
<proteinExistence type="predicted"/>
<dbReference type="Pfam" id="PF00196">
    <property type="entry name" value="GerE"/>
    <property type="match status" value="1"/>
</dbReference>
<dbReference type="RefSeq" id="WP_338886274.1">
    <property type="nucleotide sequence ID" value="NZ_CP147846.1"/>
</dbReference>
<dbReference type="InterPro" id="IPR000792">
    <property type="entry name" value="Tscrpt_reg_LuxR_C"/>
</dbReference>
<evidence type="ECO:0000256" key="1">
    <source>
        <dbReference type="ARBA" id="ARBA00022741"/>
    </source>
</evidence>
<dbReference type="EMBL" id="CP147846">
    <property type="protein sequence ID" value="WXG66833.1"/>
    <property type="molecule type" value="Genomic_DNA"/>
</dbReference>
<dbReference type="PANTHER" id="PTHR16305">
    <property type="entry name" value="TESTICULAR SOLUBLE ADENYLYL CYCLASE"/>
    <property type="match status" value="1"/>
</dbReference>
<dbReference type="Pfam" id="PF13191">
    <property type="entry name" value="AAA_16"/>
    <property type="match status" value="1"/>
</dbReference>
<keyword evidence="5" id="KW-1185">Reference proteome</keyword>
<keyword evidence="1" id="KW-0547">Nucleotide-binding</keyword>
<keyword evidence="2" id="KW-0067">ATP-binding</keyword>
<dbReference type="SUPFAM" id="SSF52540">
    <property type="entry name" value="P-loop containing nucleoside triphosphate hydrolases"/>
    <property type="match status" value="1"/>
</dbReference>
<evidence type="ECO:0000313" key="5">
    <source>
        <dbReference type="Proteomes" id="UP001432000"/>
    </source>
</evidence>
<dbReference type="SUPFAM" id="SSF46894">
    <property type="entry name" value="C-terminal effector domain of the bipartite response regulators"/>
    <property type="match status" value="1"/>
</dbReference>
<dbReference type="SMART" id="SM00421">
    <property type="entry name" value="HTH_LUXR"/>
    <property type="match status" value="1"/>
</dbReference>
<evidence type="ECO:0000259" key="3">
    <source>
        <dbReference type="PROSITE" id="PS50043"/>
    </source>
</evidence>
<dbReference type="CDD" id="cd06170">
    <property type="entry name" value="LuxR_C_like"/>
    <property type="match status" value="1"/>
</dbReference>
<name>A0ABZ2PIA0_9NOCA</name>
<dbReference type="Gene3D" id="1.10.10.10">
    <property type="entry name" value="Winged helix-like DNA-binding domain superfamily/Winged helix DNA-binding domain"/>
    <property type="match status" value="1"/>
</dbReference>
<reference evidence="4 5" key="1">
    <citation type="submission" date="2024-03" db="EMBL/GenBank/DDBJ databases">
        <title>Natural products discovery in diverse microorganisms through a two-stage MS feature dereplication strategy.</title>
        <authorList>
            <person name="Zhang R."/>
        </authorList>
    </citation>
    <scope>NUCLEOTIDE SEQUENCE [LARGE SCALE GENOMIC DNA]</scope>
    <source>
        <strain evidence="4 5">18930</strain>
    </source>
</reference>
<dbReference type="PRINTS" id="PR00038">
    <property type="entry name" value="HTHLUXR"/>
</dbReference>
<dbReference type="InterPro" id="IPR041664">
    <property type="entry name" value="AAA_16"/>
</dbReference>
<dbReference type="Gene3D" id="3.40.50.300">
    <property type="entry name" value="P-loop containing nucleotide triphosphate hydrolases"/>
    <property type="match status" value="1"/>
</dbReference>
<feature type="domain" description="HTH luxR-type" evidence="3">
    <location>
        <begin position="849"/>
        <end position="913"/>
    </location>
</feature>
<dbReference type="Proteomes" id="UP001432000">
    <property type="component" value="Chromosome"/>
</dbReference>
<dbReference type="PANTHER" id="PTHR16305:SF35">
    <property type="entry name" value="TRANSCRIPTIONAL ACTIVATOR DOMAIN"/>
    <property type="match status" value="1"/>
</dbReference>
<dbReference type="InterPro" id="IPR027417">
    <property type="entry name" value="P-loop_NTPase"/>
</dbReference>
<protein>
    <submittedName>
        <fullName evidence="4">AAA family ATPase</fullName>
    </submittedName>
</protein>
<dbReference type="InterPro" id="IPR016032">
    <property type="entry name" value="Sig_transdc_resp-reg_C-effctor"/>
</dbReference>
<sequence length="913" mass="97971">MIVDEPDALRVVGRAAELAELRAALVGLSRGRGGTVVVSGGAGIGKTTLVESVARIAEHYGITVARTYGIDDDGMPPLWPWRRLGRSVASVATALDRTDPVGTSAHARFAMFDDVATAVAAAAPAAGLLVVLEDLHWFDPSSMLLLEHVARAVLDRRVLLLCTSRRAEPSLGSSSSFALQGFSTDEVLQWLKGSVPHLAERRHAVRLRDATGGNPLFVRLLASRAEASGRLDFPSVLADDPTLRALALEPVSVLDADARDLLDHASVIGDRIDLVVLSEVAGTSAAWVESKLDDAFRAGALVADCDTGTVAFAHSLVRDATYADLSPSRRRALHCRYAQVLSRGESDAATTAVQWRRAGERAECARWARIAAEQATSILAYDEAAAMAALACEAAPSALATLERAEAEFAAGHVESSVELCERVVLQYPEDDDLVVRAAALVRGVGVPDLLMRVDRMCTAVLARAGIPAGAKARLLAGRAVAAAETDRPDAASRWSAESLELADSLLDDDTEVDDTDVNADAVLDAVRARHIALADMRHVKQRRELALRAIAVGPRASEALAELWGHLWLLQAALQTGDLNLVDEQIDVVQRIADRGALPVARWHYHRVCATRAALIGDMAAALRSNDDALAVSSSTGDLSLIGLHFAFLGQLAAVRGEVDEVTRSSILDAFEHAPNIPLVRIYEPLLASLAGDKDSARASFAPFRSMPSTARRGPRWTPLMTLVGTVAVALDDVETALDVYEQLREYAEYFMCDGSGVVFCGGSMARLLGDLASTARLDADADRYFTSAIEANDAIGARPFAAMSRFGLAEVRYRTGDTADVRELLAAAAAEFTALGLWARLRATRDLLDELDRLTPRERAVAAEVVEGLSNRHIAEKLFLSERTVETHVRNILAKLGCNRRADIAQVWRHG</sequence>
<organism evidence="4 5">
    <name type="scientific">Rhodococcus sovatensis</name>
    <dbReference type="NCBI Taxonomy" id="1805840"/>
    <lineage>
        <taxon>Bacteria</taxon>
        <taxon>Bacillati</taxon>
        <taxon>Actinomycetota</taxon>
        <taxon>Actinomycetes</taxon>
        <taxon>Mycobacteriales</taxon>
        <taxon>Nocardiaceae</taxon>
        <taxon>Rhodococcus</taxon>
    </lineage>
</organism>
<evidence type="ECO:0000313" key="4">
    <source>
        <dbReference type="EMBL" id="WXG66833.1"/>
    </source>
</evidence>
<gene>
    <name evidence="4" type="ORF">WDS16_16305</name>
</gene>
<dbReference type="PROSITE" id="PS50043">
    <property type="entry name" value="HTH_LUXR_2"/>
    <property type="match status" value="1"/>
</dbReference>
<evidence type="ECO:0000256" key="2">
    <source>
        <dbReference type="ARBA" id="ARBA00022840"/>
    </source>
</evidence>
<accession>A0ABZ2PIA0</accession>